<dbReference type="SMART" id="SM01321">
    <property type="entry name" value="Y1_Tnp"/>
    <property type="match status" value="1"/>
</dbReference>
<dbReference type="InterPro" id="IPR036515">
    <property type="entry name" value="Transposase_17_sf"/>
</dbReference>
<dbReference type="AlphaFoldDB" id="A0A2H0BJT9"/>
<evidence type="ECO:0000313" key="3">
    <source>
        <dbReference type="Proteomes" id="UP000229847"/>
    </source>
</evidence>
<evidence type="ECO:0000313" key="2">
    <source>
        <dbReference type="EMBL" id="PIP57945.1"/>
    </source>
</evidence>
<dbReference type="Proteomes" id="UP000229847">
    <property type="component" value="Unassembled WGS sequence"/>
</dbReference>
<dbReference type="PANTHER" id="PTHR34322:SF2">
    <property type="entry name" value="TRANSPOSASE IS200-LIKE DOMAIN-CONTAINING PROTEIN"/>
    <property type="match status" value="1"/>
</dbReference>
<reference evidence="2 3" key="1">
    <citation type="submission" date="2017-09" db="EMBL/GenBank/DDBJ databases">
        <title>Depth-based differentiation of microbial function through sediment-hosted aquifers and enrichment of novel symbionts in the deep terrestrial subsurface.</title>
        <authorList>
            <person name="Probst A.J."/>
            <person name="Ladd B."/>
            <person name="Jarett J.K."/>
            <person name="Geller-Mcgrath D.E."/>
            <person name="Sieber C.M."/>
            <person name="Emerson J.B."/>
            <person name="Anantharaman K."/>
            <person name="Thomas B.C."/>
            <person name="Malmstrom R."/>
            <person name="Stieglmeier M."/>
            <person name="Klingl A."/>
            <person name="Woyke T."/>
            <person name="Ryan C.M."/>
            <person name="Banfield J.F."/>
        </authorList>
    </citation>
    <scope>NUCLEOTIDE SEQUENCE [LARGE SCALE GENOMIC DNA]</scope>
    <source>
        <strain evidence="2">CG22_combo_CG10-13_8_21_14_all_39_10</strain>
    </source>
</reference>
<dbReference type="SUPFAM" id="SSF143422">
    <property type="entry name" value="Transposase IS200-like"/>
    <property type="match status" value="1"/>
</dbReference>
<sequence>MPARYCPLVNDYYYHVFNRGVNKQPIFNGVADYKRAVNILRFYNCKDYPIRFSKFLLLSSDQRKEIWARLSNSQKHADIISYCFMPNHFHLLLKQNIDNGISKFLANFQNSYTKYFNIKNDRTGHLLQGQFKAVRVDSEEQLLHVSRYIHLNPFSSGVVKKTTDLLNYTWSSFAEYVTGSQFEICSKSIIYSSFNDRQKYKNFVFDNADYQKTLENIKHLNFD</sequence>
<dbReference type="GO" id="GO:0006313">
    <property type="term" value="P:DNA transposition"/>
    <property type="evidence" value="ECO:0007669"/>
    <property type="project" value="InterPro"/>
</dbReference>
<feature type="domain" description="Transposase IS200-like" evidence="1">
    <location>
        <begin position="9"/>
        <end position="152"/>
    </location>
</feature>
<dbReference type="EMBL" id="PCSW01000009">
    <property type="protein sequence ID" value="PIP57945.1"/>
    <property type="molecule type" value="Genomic_DNA"/>
</dbReference>
<name>A0A2H0BJT9_9BACT</name>
<comment type="caution">
    <text evidence="2">The sequence shown here is derived from an EMBL/GenBank/DDBJ whole genome shotgun (WGS) entry which is preliminary data.</text>
</comment>
<dbReference type="Gene3D" id="3.30.70.1290">
    <property type="entry name" value="Transposase IS200-like"/>
    <property type="match status" value="1"/>
</dbReference>
<dbReference type="PANTHER" id="PTHR34322">
    <property type="entry name" value="TRANSPOSASE, Y1_TNP DOMAIN-CONTAINING"/>
    <property type="match status" value="1"/>
</dbReference>
<proteinExistence type="predicted"/>
<organism evidence="2 3">
    <name type="scientific">Candidatus Woesebacteria bacterium CG22_combo_CG10-13_8_21_14_all_39_10</name>
    <dbReference type="NCBI Taxonomy" id="1975059"/>
    <lineage>
        <taxon>Bacteria</taxon>
        <taxon>Candidatus Woeseibacteriota</taxon>
    </lineage>
</organism>
<protein>
    <recommendedName>
        <fullName evidence="1">Transposase IS200-like domain-containing protein</fullName>
    </recommendedName>
</protein>
<dbReference type="GO" id="GO:0004803">
    <property type="term" value="F:transposase activity"/>
    <property type="evidence" value="ECO:0007669"/>
    <property type="project" value="InterPro"/>
</dbReference>
<gene>
    <name evidence="2" type="ORF">COX03_00280</name>
</gene>
<evidence type="ECO:0000259" key="1">
    <source>
        <dbReference type="SMART" id="SM01321"/>
    </source>
</evidence>
<accession>A0A2H0BJT9</accession>
<dbReference type="GO" id="GO:0003677">
    <property type="term" value="F:DNA binding"/>
    <property type="evidence" value="ECO:0007669"/>
    <property type="project" value="InterPro"/>
</dbReference>
<dbReference type="Pfam" id="PF01797">
    <property type="entry name" value="Y1_Tnp"/>
    <property type="match status" value="1"/>
</dbReference>
<dbReference type="InterPro" id="IPR002686">
    <property type="entry name" value="Transposase_17"/>
</dbReference>